<evidence type="ECO:0000256" key="4">
    <source>
        <dbReference type="ARBA" id="ARBA00022833"/>
    </source>
</evidence>
<evidence type="ECO:0000256" key="5">
    <source>
        <dbReference type="ARBA" id="ARBA00023242"/>
    </source>
</evidence>
<organism evidence="7 8">
    <name type="scientific">Phytophthora sojae (strain P6497)</name>
    <name type="common">Soybean stem and root rot agent</name>
    <name type="synonym">Phytophthora megasperma f. sp. glycines</name>
    <dbReference type="NCBI Taxonomy" id="1094619"/>
    <lineage>
        <taxon>Eukaryota</taxon>
        <taxon>Sar</taxon>
        <taxon>Stramenopiles</taxon>
        <taxon>Oomycota</taxon>
        <taxon>Peronosporomycetes</taxon>
        <taxon>Peronosporales</taxon>
        <taxon>Peronosporaceae</taxon>
        <taxon>Phytophthora</taxon>
    </lineage>
</organism>
<evidence type="ECO:0000256" key="6">
    <source>
        <dbReference type="SAM" id="MobiDB-lite"/>
    </source>
</evidence>
<keyword evidence="2" id="KW-0479">Metal-binding</keyword>
<reference evidence="7 8" key="1">
    <citation type="journal article" date="2006" name="Science">
        <title>Phytophthora genome sequences uncover evolutionary origins and mechanisms of pathogenesis.</title>
        <authorList>
            <person name="Tyler B.M."/>
            <person name="Tripathy S."/>
            <person name="Zhang X."/>
            <person name="Dehal P."/>
            <person name="Jiang R.H."/>
            <person name="Aerts A."/>
            <person name="Arredondo F.D."/>
            <person name="Baxter L."/>
            <person name="Bensasson D."/>
            <person name="Beynon J.L."/>
            <person name="Chapman J."/>
            <person name="Damasceno C.M."/>
            <person name="Dorrance A.E."/>
            <person name="Dou D."/>
            <person name="Dickerman A.W."/>
            <person name="Dubchak I.L."/>
            <person name="Garbelotto M."/>
            <person name="Gijzen M."/>
            <person name="Gordon S.G."/>
            <person name="Govers F."/>
            <person name="Grunwald N.J."/>
            <person name="Huang W."/>
            <person name="Ivors K.L."/>
            <person name="Jones R.W."/>
            <person name="Kamoun S."/>
            <person name="Krampis K."/>
            <person name="Lamour K.H."/>
            <person name="Lee M.K."/>
            <person name="McDonald W.H."/>
            <person name="Medina M."/>
            <person name="Meijer H.J."/>
            <person name="Nordberg E.K."/>
            <person name="Maclean D.J."/>
            <person name="Ospina-Giraldo M.D."/>
            <person name="Morris P.F."/>
            <person name="Phuntumart V."/>
            <person name="Putnam N.H."/>
            <person name="Rash S."/>
            <person name="Rose J.K."/>
            <person name="Sakihama Y."/>
            <person name="Salamov A.A."/>
            <person name="Savidor A."/>
            <person name="Scheuring C.F."/>
            <person name="Smith B.M."/>
            <person name="Sobral B.W."/>
            <person name="Terry A."/>
            <person name="Torto-Alalibo T.A."/>
            <person name="Win J."/>
            <person name="Xu Z."/>
            <person name="Zhang H."/>
            <person name="Grigoriev I.V."/>
            <person name="Rokhsar D.S."/>
            <person name="Boore J.L."/>
        </authorList>
    </citation>
    <scope>NUCLEOTIDE SEQUENCE [LARGE SCALE GENOMIC DNA]</scope>
    <source>
        <strain evidence="7 8">P6497</strain>
    </source>
</reference>
<evidence type="ECO:0000313" key="8">
    <source>
        <dbReference type="Proteomes" id="UP000002640"/>
    </source>
</evidence>
<dbReference type="InParanoid" id="G4Z9M8"/>
<comment type="subcellular location">
    <subcellularLocation>
        <location evidence="1">Nucleus</location>
    </subcellularLocation>
</comment>
<keyword evidence="5" id="KW-0539">Nucleus</keyword>
<name>G4Z9M8_PHYSP</name>
<protein>
    <submittedName>
        <fullName evidence="7">Uncharacterized protein</fullName>
    </submittedName>
</protein>
<proteinExistence type="predicted"/>
<dbReference type="InterPro" id="IPR012337">
    <property type="entry name" value="RNaseH-like_sf"/>
</dbReference>
<dbReference type="KEGG" id="psoj:PHYSODRAFT_493522"/>
<dbReference type="PANTHER" id="PTHR46481">
    <property type="entry name" value="ZINC FINGER BED DOMAIN-CONTAINING PROTEIN 4"/>
    <property type="match status" value="1"/>
</dbReference>
<keyword evidence="8" id="KW-1185">Reference proteome</keyword>
<dbReference type="Proteomes" id="UP000002640">
    <property type="component" value="Unassembled WGS sequence"/>
</dbReference>
<dbReference type="GeneID" id="20656961"/>
<dbReference type="EMBL" id="JH159153">
    <property type="protein sequence ID" value="EGZ19142.1"/>
    <property type="molecule type" value="Genomic_DNA"/>
</dbReference>
<dbReference type="GO" id="GO:0008270">
    <property type="term" value="F:zinc ion binding"/>
    <property type="evidence" value="ECO:0007669"/>
    <property type="project" value="UniProtKB-KW"/>
</dbReference>
<dbReference type="RefSeq" id="XP_009521859.1">
    <property type="nucleotide sequence ID" value="XM_009523564.1"/>
</dbReference>
<dbReference type="STRING" id="1094619.G4Z9M8"/>
<dbReference type="OMA" id="PNIAFVH"/>
<feature type="region of interest" description="Disordered" evidence="6">
    <location>
        <begin position="1"/>
        <end position="23"/>
    </location>
</feature>
<accession>G4Z9M8</accession>
<dbReference type="AlphaFoldDB" id="G4Z9M8"/>
<keyword evidence="4" id="KW-0862">Zinc</keyword>
<evidence type="ECO:0000256" key="1">
    <source>
        <dbReference type="ARBA" id="ARBA00004123"/>
    </source>
</evidence>
<dbReference type="GO" id="GO:0005634">
    <property type="term" value="C:nucleus"/>
    <property type="evidence" value="ECO:0007669"/>
    <property type="project" value="UniProtKB-SubCell"/>
</dbReference>
<keyword evidence="3" id="KW-0863">Zinc-finger</keyword>
<gene>
    <name evidence="7" type="ORF">PHYSODRAFT_493522</name>
</gene>
<evidence type="ECO:0000313" key="7">
    <source>
        <dbReference type="EMBL" id="EGZ19142.1"/>
    </source>
</evidence>
<dbReference type="SUPFAM" id="SSF53098">
    <property type="entry name" value="Ribonuclease H-like"/>
    <property type="match status" value="1"/>
</dbReference>
<dbReference type="InterPro" id="IPR052035">
    <property type="entry name" value="ZnF_BED_domain_contain"/>
</dbReference>
<dbReference type="PANTHER" id="PTHR46481:SF10">
    <property type="entry name" value="ZINC FINGER BED DOMAIN-CONTAINING PROTEIN 39"/>
    <property type="match status" value="1"/>
</dbReference>
<evidence type="ECO:0000256" key="3">
    <source>
        <dbReference type="ARBA" id="ARBA00022771"/>
    </source>
</evidence>
<evidence type="ECO:0000256" key="2">
    <source>
        <dbReference type="ARBA" id="ARBA00022723"/>
    </source>
</evidence>
<sequence>MDLLPGLRDEQPGAPKRGGPPSALSTNFYRLNEKCSKAMWWTVCKYCYAAHVKDKATIPFPTHIHGRKEAWEKHLSGCGYYVGATGNVFQSVESEGEPGEHGRTTKSQCTSPPKFTLAEKLIFWRLLLEFQAEALLPDSFVALLSFRRLLVFLNARCGVPGAVPHRHLIGGRILDEYADLHSVEQRDNVRSVQNRSGGRVNFLSDVWETIAKMHVLGCLVSLFGRVMTYGLRPAGDRHDGIAIAQQMEGVLEELLASEWRVGAVVTDNAGQCGRARRILALRYPNIAFVHCFAHDINNLVKAVLKTVFRQVSADAAGAASFLNTSTSKWLVRAAKAMDKRYGDHFAVFTLCETRWNSMQACFASLLRARGALEDMVFSYRNSSELTDKLRVLGDVWILGKAAERGEDRSSVMRCLVSSSKG</sequence>